<keyword evidence="2 5" id="KW-0489">Methyltransferase</keyword>
<keyword evidence="6" id="KW-1185">Reference proteome</keyword>
<accession>A0A8E2U2L3</accession>
<feature type="domain" description="Methyltransferase type 11" evidence="4">
    <location>
        <begin position="47"/>
        <end position="135"/>
    </location>
</feature>
<evidence type="ECO:0000313" key="6">
    <source>
        <dbReference type="Proteomes" id="UP000235881"/>
    </source>
</evidence>
<dbReference type="GO" id="GO:0008757">
    <property type="term" value="F:S-adenosylmethionine-dependent methyltransferase activity"/>
    <property type="evidence" value="ECO:0007669"/>
    <property type="project" value="InterPro"/>
</dbReference>
<evidence type="ECO:0000256" key="3">
    <source>
        <dbReference type="ARBA" id="ARBA00022679"/>
    </source>
</evidence>
<dbReference type="Gene3D" id="3.40.50.150">
    <property type="entry name" value="Vaccinia Virus protein VP39"/>
    <property type="match status" value="1"/>
</dbReference>
<dbReference type="Pfam" id="PF08241">
    <property type="entry name" value="Methyltransf_11"/>
    <property type="match status" value="1"/>
</dbReference>
<dbReference type="GO" id="GO:0032259">
    <property type="term" value="P:methylation"/>
    <property type="evidence" value="ECO:0007669"/>
    <property type="project" value="UniProtKB-KW"/>
</dbReference>
<dbReference type="Proteomes" id="UP000235881">
    <property type="component" value="Unassembled WGS sequence"/>
</dbReference>
<dbReference type="PANTHER" id="PTHR44942">
    <property type="entry name" value="METHYLTRANSF_11 DOMAIN-CONTAINING PROTEIN"/>
    <property type="match status" value="1"/>
</dbReference>
<comment type="caution">
    <text evidence="5">The sequence shown here is derived from an EMBL/GenBank/DDBJ whole genome shotgun (WGS) entry which is preliminary data.</text>
</comment>
<dbReference type="AlphaFoldDB" id="A0A8E2U2L3"/>
<dbReference type="InterPro" id="IPR029063">
    <property type="entry name" value="SAM-dependent_MTases_sf"/>
</dbReference>
<name>A0A8E2U2L3_9GAMM</name>
<dbReference type="PANTHER" id="PTHR44942:SF4">
    <property type="entry name" value="METHYLTRANSFERASE TYPE 11 DOMAIN-CONTAINING PROTEIN"/>
    <property type="match status" value="1"/>
</dbReference>
<dbReference type="InterPro" id="IPR051052">
    <property type="entry name" value="Diverse_substrate_MTase"/>
</dbReference>
<evidence type="ECO:0000313" key="5">
    <source>
        <dbReference type="EMBL" id="PNF75178.1"/>
    </source>
</evidence>
<evidence type="ECO:0000259" key="4">
    <source>
        <dbReference type="Pfam" id="PF08241"/>
    </source>
</evidence>
<reference evidence="5 6" key="1">
    <citation type="submission" date="2018-01" db="EMBL/GenBank/DDBJ databases">
        <title>Denitrification phenotypes of diverse strains of Pseudomonas stutzeri.</title>
        <authorList>
            <person name="Milligan D.A."/>
            <person name="Bergaust L."/>
            <person name="Bakken L.R."/>
            <person name="Frostegard A."/>
        </authorList>
    </citation>
    <scope>NUCLEOTIDE SEQUENCE [LARGE SCALE GENOMIC DNA]</scope>
    <source>
        <strain evidence="5 6">DSM 50238</strain>
    </source>
</reference>
<dbReference type="CDD" id="cd02440">
    <property type="entry name" value="AdoMet_MTases"/>
    <property type="match status" value="1"/>
</dbReference>
<keyword evidence="3 5" id="KW-0808">Transferase</keyword>
<dbReference type="EMBL" id="POUK01000008">
    <property type="protein sequence ID" value="PNF75178.1"/>
    <property type="molecule type" value="Genomic_DNA"/>
</dbReference>
<sequence>MPAPQAARDSVELFSARASGYAQFRPHYPASLFAWLAGQCRQTDTALDIAAGNGQASLPLQRHFHRVLACDASAAQLNAGAHWESVERFVADAEQLPLKDNRLDLIVVAQALHWFASPAFFAQARRALKPGGLFCAWCYSLLEIDSALDEIINRLHGKTLAGYWPAGRASVDAGYRDIHLPFARLAVPAFALEATWSFEQLIGYLRTWSAVTKWQQTHGSDPVAAVQASLREAWGDVQASRRIRWPLHFLAGYPTQ</sequence>
<dbReference type="InterPro" id="IPR013216">
    <property type="entry name" value="Methyltransf_11"/>
</dbReference>
<evidence type="ECO:0000256" key="2">
    <source>
        <dbReference type="ARBA" id="ARBA00022603"/>
    </source>
</evidence>
<protein>
    <submittedName>
        <fullName evidence="5">Class I SAM-dependent methyltransferase</fullName>
    </submittedName>
</protein>
<evidence type="ECO:0000256" key="1">
    <source>
        <dbReference type="ARBA" id="ARBA00008361"/>
    </source>
</evidence>
<dbReference type="SUPFAM" id="SSF53335">
    <property type="entry name" value="S-adenosyl-L-methionine-dependent methyltransferases"/>
    <property type="match status" value="1"/>
</dbReference>
<proteinExistence type="inferred from homology"/>
<gene>
    <name evidence="5" type="ORF">CXK95_18245</name>
</gene>
<comment type="similarity">
    <text evidence="1">Belongs to the methyltransferase superfamily.</text>
</comment>
<organism evidence="5 6">
    <name type="scientific">Stutzerimonas degradans</name>
    <dbReference type="NCBI Taxonomy" id="2968968"/>
    <lineage>
        <taxon>Bacteria</taxon>
        <taxon>Pseudomonadati</taxon>
        <taxon>Pseudomonadota</taxon>
        <taxon>Gammaproteobacteria</taxon>
        <taxon>Pseudomonadales</taxon>
        <taxon>Pseudomonadaceae</taxon>
        <taxon>Stutzerimonas</taxon>
    </lineage>
</organism>